<dbReference type="InterPro" id="IPR047216">
    <property type="entry name" value="Endonuclease_DUF559_bact"/>
</dbReference>
<comment type="caution">
    <text evidence="2">The sequence shown here is derived from an EMBL/GenBank/DDBJ whole genome shotgun (WGS) entry which is preliminary data.</text>
</comment>
<dbReference type="PANTHER" id="PTHR38590">
    <property type="entry name" value="BLL0828 PROTEIN"/>
    <property type="match status" value="1"/>
</dbReference>
<name>A0A1F4S118_UNCSA</name>
<dbReference type="InterPro" id="IPR011335">
    <property type="entry name" value="Restrct_endonuc-II-like"/>
</dbReference>
<dbReference type="EMBL" id="MEUA01000041">
    <property type="protein sequence ID" value="OGC14087.1"/>
    <property type="molecule type" value="Genomic_DNA"/>
</dbReference>
<organism evidence="2 3">
    <name type="scientific">candidate division WOR-1 bacterium RIFOXYB2_FULL_36_35</name>
    <dbReference type="NCBI Taxonomy" id="1802578"/>
    <lineage>
        <taxon>Bacteria</taxon>
        <taxon>Bacillati</taxon>
        <taxon>Saganbacteria</taxon>
    </lineage>
</organism>
<dbReference type="Proteomes" id="UP000177905">
    <property type="component" value="Unassembled WGS sequence"/>
</dbReference>
<reference evidence="2 3" key="1">
    <citation type="journal article" date="2016" name="Nat. Commun.">
        <title>Thousands of microbial genomes shed light on interconnected biogeochemical processes in an aquifer system.</title>
        <authorList>
            <person name="Anantharaman K."/>
            <person name="Brown C.T."/>
            <person name="Hug L.A."/>
            <person name="Sharon I."/>
            <person name="Castelle C.J."/>
            <person name="Probst A.J."/>
            <person name="Thomas B.C."/>
            <person name="Singh A."/>
            <person name="Wilkins M.J."/>
            <person name="Karaoz U."/>
            <person name="Brodie E.L."/>
            <person name="Williams K.H."/>
            <person name="Hubbard S.S."/>
            <person name="Banfield J.F."/>
        </authorList>
    </citation>
    <scope>NUCLEOTIDE SEQUENCE [LARGE SCALE GENOMIC DNA]</scope>
</reference>
<proteinExistence type="predicted"/>
<dbReference type="SUPFAM" id="SSF52980">
    <property type="entry name" value="Restriction endonuclease-like"/>
    <property type="match status" value="1"/>
</dbReference>
<sequence length="106" mass="12847">MREIKRNFARALRKNQTELEKTVWGFLRNRKFMNLKFRRQHVIEGFVLDFYCHSIKLGIEIDGNIHLKRKDYDNLRQEIIESKGITIIRFSNKEIAKDKRIILTKL</sequence>
<dbReference type="CDD" id="cd01038">
    <property type="entry name" value="Endonuclease_DUF559"/>
    <property type="match status" value="1"/>
</dbReference>
<accession>A0A1F4S118</accession>
<evidence type="ECO:0000313" key="3">
    <source>
        <dbReference type="Proteomes" id="UP000177905"/>
    </source>
</evidence>
<dbReference type="InterPro" id="IPR007569">
    <property type="entry name" value="DUF559"/>
</dbReference>
<dbReference type="PANTHER" id="PTHR38590:SF1">
    <property type="entry name" value="BLL0828 PROTEIN"/>
    <property type="match status" value="1"/>
</dbReference>
<dbReference type="AlphaFoldDB" id="A0A1F4S118"/>
<evidence type="ECO:0000259" key="1">
    <source>
        <dbReference type="Pfam" id="PF04480"/>
    </source>
</evidence>
<feature type="domain" description="DUF559" evidence="1">
    <location>
        <begin position="6"/>
        <end position="103"/>
    </location>
</feature>
<dbReference type="Pfam" id="PF04480">
    <property type="entry name" value="DUF559"/>
    <property type="match status" value="1"/>
</dbReference>
<evidence type="ECO:0000313" key="2">
    <source>
        <dbReference type="EMBL" id="OGC14087.1"/>
    </source>
</evidence>
<gene>
    <name evidence="2" type="ORF">A2290_06245</name>
</gene>
<protein>
    <recommendedName>
        <fullName evidence="1">DUF559 domain-containing protein</fullName>
    </recommendedName>
</protein>
<dbReference type="Gene3D" id="3.40.960.10">
    <property type="entry name" value="VSR Endonuclease"/>
    <property type="match status" value="1"/>
</dbReference>